<evidence type="ECO:0000313" key="3">
    <source>
        <dbReference type="Proteomes" id="UP000594262"/>
    </source>
</evidence>
<dbReference type="GeneID" id="136821324"/>
<evidence type="ECO:0000313" key="2">
    <source>
        <dbReference type="EnsemblMetazoa" id="CLYHEMP010717.1"/>
    </source>
</evidence>
<feature type="chain" id="PRO_5029888100" evidence="1">
    <location>
        <begin position="16"/>
        <end position="192"/>
    </location>
</feature>
<dbReference type="EnsemblMetazoa" id="CLYHEMT010717.1">
    <property type="protein sequence ID" value="CLYHEMP010717.1"/>
    <property type="gene ID" value="CLYHEMG010717"/>
</dbReference>
<organism evidence="2 3">
    <name type="scientific">Clytia hemisphaerica</name>
    <dbReference type="NCBI Taxonomy" id="252671"/>
    <lineage>
        <taxon>Eukaryota</taxon>
        <taxon>Metazoa</taxon>
        <taxon>Cnidaria</taxon>
        <taxon>Hydrozoa</taxon>
        <taxon>Hydroidolina</taxon>
        <taxon>Leptothecata</taxon>
        <taxon>Obeliida</taxon>
        <taxon>Clytiidae</taxon>
        <taxon>Clytia</taxon>
    </lineage>
</organism>
<dbReference type="RefSeq" id="XP_066933660.1">
    <property type="nucleotide sequence ID" value="XM_067077559.1"/>
</dbReference>
<evidence type="ECO:0000256" key="1">
    <source>
        <dbReference type="SAM" id="SignalP"/>
    </source>
</evidence>
<keyword evidence="3" id="KW-1185">Reference proteome</keyword>
<dbReference type="AlphaFoldDB" id="A0A7M5UIY8"/>
<sequence>MKVIIFACLFAIAFCSPVIEDETETELEDYTINHKLRTIQEVVAAEGTPGASSPPASAAWSVDKAFNQPGYAYGYHTKDTYGNLPVMIWYHFRKGFTPAEITFRSNSVAAYVPTKYQFVGTNDEHCNQYSAWDILCEDLRGLKITYRYQTQRCVVSDFHTKSYSCLGIRVLGTTLDNTPHVGVGNMRFFKKV</sequence>
<dbReference type="Proteomes" id="UP000594262">
    <property type="component" value="Unplaced"/>
</dbReference>
<proteinExistence type="predicted"/>
<protein>
    <submittedName>
        <fullName evidence="2">Uncharacterized protein</fullName>
    </submittedName>
</protein>
<accession>A0A7M5UIY8</accession>
<keyword evidence="1" id="KW-0732">Signal</keyword>
<name>A0A7M5UIY8_9CNID</name>
<feature type="signal peptide" evidence="1">
    <location>
        <begin position="1"/>
        <end position="15"/>
    </location>
</feature>
<reference evidence="2" key="1">
    <citation type="submission" date="2021-01" db="UniProtKB">
        <authorList>
            <consortium name="EnsemblMetazoa"/>
        </authorList>
    </citation>
    <scope>IDENTIFICATION</scope>
</reference>